<dbReference type="RefSeq" id="WP_379839417.1">
    <property type="nucleotide sequence ID" value="NZ_JBHRYQ010000001.1"/>
</dbReference>
<dbReference type="Proteomes" id="UP001595616">
    <property type="component" value="Unassembled WGS sequence"/>
</dbReference>
<dbReference type="Pfam" id="PF18950">
    <property type="entry name" value="DUF5694"/>
    <property type="match status" value="1"/>
</dbReference>
<proteinExistence type="predicted"/>
<sequence length="288" mass="33690">MKHLLLSLCTFCMVFTSHAQKKESAKVQMALTKFKDFNKDIPKYEVMLMGVFHTDYPTKDKFMTNKENQLDILAPQRQKELDDLVNELAKSKPTKIFVEWPIGLQSRVDTLYREYLEGKYQDEPSEIFQVGMRLAKKLGHSKIYLSDANGASYTVPAADSISFFNKVNSLRIPEIEKIFEASEKKIRWLEDYQKQLTISEIFTLYNTSSFIDTDMVATYFDTDLEPFGSDQFPTYWHNRNIRIFSNIKRHLEPNDRAFVMFGASHIPILKHLFEHSLQFKVSQFGLDF</sequence>
<name>A0ABV7YZX4_9BACT</name>
<reference evidence="3" key="1">
    <citation type="journal article" date="2019" name="Int. J. Syst. Evol. Microbiol.">
        <title>The Global Catalogue of Microorganisms (GCM) 10K type strain sequencing project: providing services to taxonomists for standard genome sequencing and annotation.</title>
        <authorList>
            <consortium name="The Broad Institute Genomics Platform"/>
            <consortium name="The Broad Institute Genome Sequencing Center for Infectious Disease"/>
            <person name="Wu L."/>
            <person name="Ma J."/>
        </authorList>
    </citation>
    <scope>NUCLEOTIDE SEQUENCE [LARGE SCALE GENOMIC DNA]</scope>
    <source>
        <strain evidence="3">CECT 7956</strain>
    </source>
</reference>
<comment type="caution">
    <text evidence="2">The sequence shown here is derived from an EMBL/GenBank/DDBJ whole genome shotgun (WGS) entry which is preliminary data.</text>
</comment>
<organism evidence="2 3">
    <name type="scientific">Lacihabitans lacunae</name>
    <dbReference type="NCBI Taxonomy" id="1028214"/>
    <lineage>
        <taxon>Bacteria</taxon>
        <taxon>Pseudomonadati</taxon>
        <taxon>Bacteroidota</taxon>
        <taxon>Cytophagia</taxon>
        <taxon>Cytophagales</taxon>
        <taxon>Leadbetterellaceae</taxon>
        <taxon>Lacihabitans</taxon>
    </lineage>
</organism>
<gene>
    <name evidence="2" type="ORF">ACFOOI_17880</name>
</gene>
<evidence type="ECO:0000256" key="1">
    <source>
        <dbReference type="SAM" id="SignalP"/>
    </source>
</evidence>
<protein>
    <submittedName>
        <fullName evidence="2">DUF5694 domain-containing protein</fullName>
    </submittedName>
</protein>
<feature type="chain" id="PRO_5046909894" evidence="1">
    <location>
        <begin position="20"/>
        <end position="288"/>
    </location>
</feature>
<evidence type="ECO:0000313" key="3">
    <source>
        <dbReference type="Proteomes" id="UP001595616"/>
    </source>
</evidence>
<keyword evidence="1" id="KW-0732">Signal</keyword>
<feature type="signal peptide" evidence="1">
    <location>
        <begin position="1"/>
        <end position="19"/>
    </location>
</feature>
<accession>A0ABV7YZX4</accession>
<dbReference type="InterPro" id="IPR043749">
    <property type="entry name" value="DUF5694"/>
</dbReference>
<evidence type="ECO:0000313" key="2">
    <source>
        <dbReference type="EMBL" id="MFC3812535.1"/>
    </source>
</evidence>
<keyword evidence="3" id="KW-1185">Reference proteome</keyword>
<dbReference type="EMBL" id="JBHRYQ010000001">
    <property type="protein sequence ID" value="MFC3812535.1"/>
    <property type="molecule type" value="Genomic_DNA"/>
</dbReference>